<keyword evidence="3" id="KW-1185">Reference proteome</keyword>
<dbReference type="Gene3D" id="3.30.1450.10">
    <property type="match status" value="1"/>
</dbReference>
<evidence type="ECO:0000313" key="2">
    <source>
        <dbReference type="EMBL" id="QQL45275.1"/>
    </source>
</evidence>
<evidence type="ECO:0000313" key="3">
    <source>
        <dbReference type="Proteomes" id="UP000475117"/>
    </source>
</evidence>
<proteinExistence type="predicted"/>
<dbReference type="InterPro" id="IPR037873">
    <property type="entry name" value="BamE-like"/>
</dbReference>
<reference evidence="2 3" key="1">
    <citation type="submission" date="2020-12" db="EMBL/GenBank/DDBJ databases">
        <title>Sulforoseuscoccus oceanibium gen. nov., sp. nov., a representative of the phylum Verrucomicrobia with special cytoplasmic membrane, and proposal of Sulforoseuscoccusaceae fam. nov.</title>
        <authorList>
            <person name="Xi F."/>
        </authorList>
    </citation>
    <scope>NUCLEOTIDE SEQUENCE [LARGE SCALE GENOMIC DNA]</scope>
    <source>
        <strain evidence="2 3">T37</strain>
    </source>
</reference>
<evidence type="ECO:0000256" key="1">
    <source>
        <dbReference type="ARBA" id="ARBA00022729"/>
    </source>
</evidence>
<keyword evidence="1" id="KW-0732">Signal</keyword>
<protein>
    <submittedName>
        <fullName evidence="2">Uncharacterized protein</fullName>
    </submittedName>
</protein>
<dbReference type="EMBL" id="CP066776">
    <property type="protein sequence ID" value="QQL45275.1"/>
    <property type="molecule type" value="Genomic_DNA"/>
</dbReference>
<accession>A0A6B3L358</accession>
<dbReference type="AlphaFoldDB" id="A0A6B3L358"/>
<gene>
    <name evidence="2" type="ORF">G3M56_001425</name>
</gene>
<dbReference type="RefSeq" id="WP_164363956.1">
    <property type="nucleotide sequence ID" value="NZ_CP066776.1"/>
</dbReference>
<dbReference type="Proteomes" id="UP000475117">
    <property type="component" value="Chromosome"/>
</dbReference>
<sequence length="244" mass="27458">MKFASFFLIALSLALTFSSSANDRRSDIERSKLMREPGALYLEDLTPKPKNRIELIILEPAQAYGDTKAQRQLGVFPRNRVVELIAVSEFAYKVRGQARNGRLAGWVSKKLVGSKDKDLETKLNAVIKRHQLVEELIAKRQIAIGMTPEEVSRVLGTPTRRESKLTTKGQQSAWEYITYDTITHFEYLRDPRTGQTYKRAVSTEKVETGKVRVEFTDGVATAISETEDDPAAGGVKIIPVPFIW</sequence>
<organism evidence="2 3">
    <name type="scientific">Sulfuriroseicoccus oceanibius</name>
    <dbReference type="NCBI Taxonomy" id="2707525"/>
    <lineage>
        <taxon>Bacteria</taxon>
        <taxon>Pseudomonadati</taxon>
        <taxon>Verrucomicrobiota</taxon>
        <taxon>Verrucomicrobiia</taxon>
        <taxon>Verrucomicrobiales</taxon>
        <taxon>Verrucomicrobiaceae</taxon>
        <taxon>Sulfuriroseicoccus</taxon>
    </lineage>
</organism>
<dbReference type="KEGG" id="soa:G3M56_001425"/>
<name>A0A6B3L358_9BACT</name>